<proteinExistence type="predicted"/>
<sequence>MRLQGKVALITGAAGGQGKEEAFLFAKEGACVVITDIQEELLEQTGKELLQVSPQASYFQHDVTSKAQWESIVSQVVEKYGKIDILVNNAGVSP</sequence>
<name>A0A1G6PK54_9BACL</name>
<dbReference type="Proteomes" id="UP000199387">
    <property type="component" value="Unassembled WGS sequence"/>
</dbReference>
<dbReference type="PRINTS" id="PR00081">
    <property type="entry name" value="GDHRDH"/>
</dbReference>
<evidence type="ECO:0000313" key="1">
    <source>
        <dbReference type="EMBL" id="SDC80553.1"/>
    </source>
</evidence>
<protein>
    <submittedName>
        <fullName evidence="1">Short chain dehydrogenase</fullName>
    </submittedName>
</protein>
<dbReference type="STRING" id="1236220.SAMN04488112_11714"/>
<organism evidence="1 2">
    <name type="scientific">Melghirimyces thermohalophilus</name>
    <dbReference type="NCBI Taxonomy" id="1236220"/>
    <lineage>
        <taxon>Bacteria</taxon>
        <taxon>Bacillati</taxon>
        <taxon>Bacillota</taxon>
        <taxon>Bacilli</taxon>
        <taxon>Bacillales</taxon>
        <taxon>Thermoactinomycetaceae</taxon>
        <taxon>Melghirimyces</taxon>
    </lineage>
</organism>
<dbReference type="EMBL" id="FMZA01000017">
    <property type="protein sequence ID" value="SDC80553.1"/>
    <property type="molecule type" value="Genomic_DNA"/>
</dbReference>
<dbReference type="Gene3D" id="3.40.50.720">
    <property type="entry name" value="NAD(P)-binding Rossmann-like Domain"/>
    <property type="match status" value="1"/>
</dbReference>
<reference evidence="1 2" key="1">
    <citation type="submission" date="2016-10" db="EMBL/GenBank/DDBJ databases">
        <authorList>
            <person name="de Groot N.N."/>
        </authorList>
    </citation>
    <scope>NUCLEOTIDE SEQUENCE [LARGE SCALE GENOMIC DNA]</scope>
    <source>
        <strain evidence="1 2">DSM 45514</strain>
    </source>
</reference>
<gene>
    <name evidence="1" type="ORF">SAMN04488112_11714</name>
</gene>
<dbReference type="InterPro" id="IPR036291">
    <property type="entry name" value="NAD(P)-bd_dom_sf"/>
</dbReference>
<accession>A0A1G6PK54</accession>
<evidence type="ECO:0000313" key="2">
    <source>
        <dbReference type="Proteomes" id="UP000199387"/>
    </source>
</evidence>
<dbReference type="PANTHER" id="PTHR42820">
    <property type="entry name" value="SHORT-CHAIN DEHYDROGENASE REDUCTASE"/>
    <property type="match status" value="1"/>
</dbReference>
<dbReference type="AlphaFoldDB" id="A0A1G6PK54"/>
<keyword evidence="2" id="KW-1185">Reference proteome</keyword>
<dbReference type="PANTHER" id="PTHR42820:SF1">
    <property type="entry name" value="SHORT-CHAIN DEHYDROGENASE_REDUCTASE FAMILY PROTEIN"/>
    <property type="match status" value="1"/>
</dbReference>
<dbReference type="SUPFAM" id="SSF51735">
    <property type="entry name" value="NAD(P)-binding Rossmann-fold domains"/>
    <property type="match status" value="1"/>
</dbReference>
<dbReference type="InterPro" id="IPR002347">
    <property type="entry name" value="SDR_fam"/>
</dbReference>
<dbReference type="Pfam" id="PF00106">
    <property type="entry name" value="adh_short"/>
    <property type="match status" value="1"/>
</dbReference>